<feature type="chain" id="PRO_5029881015" description="Polygalacturonase" evidence="9">
    <location>
        <begin position="24"/>
        <end position="349"/>
    </location>
</feature>
<name>A0A7J7L6W7_9MAGN</name>
<dbReference type="EMBL" id="JACGCM010002602">
    <property type="protein sequence ID" value="KAF6138289.1"/>
    <property type="molecule type" value="Genomic_DNA"/>
</dbReference>
<keyword evidence="4" id="KW-0964">Secreted</keyword>
<comment type="caution">
    <text evidence="10">The sequence shown here is derived from an EMBL/GenBank/DDBJ whole genome shotgun (WGS) entry which is preliminary data.</text>
</comment>
<reference evidence="10 11" key="1">
    <citation type="journal article" date="2020" name="IScience">
        <title>Genome Sequencing of the Endangered Kingdonia uniflora (Circaeasteraceae, Ranunculales) Reveals Potential Mechanisms of Evolutionary Specialization.</title>
        <authorList>
            <person name="Sun Y."/>
            <person name="Deng T."/>
            <person name="Zhang A."/>
            <person name="Moore M.J."/>
            <person name="Landis J.B."/>
            <person name="Lin N."/>
            <person name="Zhang H."/>
            <person name="Zhang X."/>
            <person name="Huang J."/>
            <person name="Zhang X."/>
            <person name="Sun H."/>
            <person name="Wang H."/>
        </authorList>
    </citation>
    <scope>NUCLEOTIDE SEQUENCE [LARGE SCALE GENOMIC DNA]</scope>
    <source>
        <strain evidence="10">TB1705</strain>
        <tissue evidence="10">Leaf</tissue>
    </source>
</reference>
<dbReference type="Pfam" id="PF00295">
    <property type="entry name" value="Glyco_hydro_28"/>
    <property type="match status" value="2"/>
</dbReference>
<organism evidence="10 11">
    <name type="scientific">Kingdonia uniflora</name>
    <dbReference type="NCBI Taxonomy" id="39325"/>
    <lineage>
        <taxon>Eukaryota</taxon>
        <taxon>Viridiplantae</taxon>
        <taxon>Streptophyta</taxon>
        <taxon>Embryophyta</taxon>
        <taxon>Tracheophyta</taxon>
        <taxon>Spermatophyta</taxon>
        <taxon>Magnoliopsida</taxon>
        <taxon>Ranunculales</taxon>
        <taxon>Circaeasteraceae</taxon>
        <taxon>Kingdonia</taxon>
    </lineage>
</organism>
<keyword evidence="9" id="KW-0732">Signal</keyword>
<dbReference type="InterPro" id="IPR011050">
    <property type="entry name" value="Pectin_lyase_fold/virulence"/>
</dbReference>
<gene>
    <name evidence="10" type="ORF">GIB67_001439</name>
</gene>
<evidence type="ECO:0000313" key="10">
    <source>
        <dbReference type="EMBL" id="KAF6138289.1"/>
    </source>
</evidence>
<dbReference type="AlphaFoldDB" id="A0A7J7L6W7"/>
<evidence type="ECO:0000256" key="4">
    <source>
        <dbReference type="ARBA" id="ARBA00022525"/>
    </source>
</evidence>
<accession>A0A7J7L6W7</accession>
<feature type="signal peptide" evidence="9">
    <location>
        <begin position="1"/>
        <end position="23"/>
    </location>
</feature>
<protein>
    <recommendedName>
        <fullName evidence="12">Polygalacturonase</fullName>
    </recommendedName>
</protein>
<evidence type="ECO:0000256" key="5">
    <source>
        <dbReference type="ARBA" id="ARBA00022801"/>
    </source>
</evidence>
<keyword evidence="5 8" id="KW-0378">Hydrolase</keyword>
<evidence type="ECO:0000256" key="3">
    <source>
        <dbReference type="ARBA" id="ARBA00022512"/>
    </source>
</evidence>
<sequence>MGSSSTFLKVCLSMFLFALTANAHSRPGIFNVVDFGAVADGKIDNAKGTFLAGPVSFKGPCKAPIVFQIAGKVIAPEEIQSENWITFDYITGLTVSGGGTFDGRGALTWFKTECYKGGSCNNPINIKFNFVTDAAIRGITSLDRKFFKILVYGCKNMKFIAVKIIAPDWSHNTDGIHIGKSSGISISRAFIGHSISIGSLGRYDDEEPLSGIYVRNCTLTGTDNGVRIKTWAISTTGRSPPGLASNFKFEDILMNNGVKSYSILFGDCFFLFLQSPSRVKISNVSFKNIRGTSRSKLAVKLLCSRGFPCHQVELGDINLQYAGSDGPVTSMCWNVGAIFSGKVFPPTCV</sequence>
<dbReference type="SUPFAM" id="SSF51126">
    <property type="entry name" value="Pectin lyase-like"/>
    <property type="match status" value="1"/>
</dbReference>
<dbReference type="OrthoDB" id="187139at2759"/>
<keyword evidence="7" id="KW-0961">Cell wall biogenesis/degradation</keyword>
<dbReference type="GO" id="GO:0071555">
    <property type="term" value="P:cell wall organization"/>
    <property type="evidence" value="ECO:0007669"/>
    <property type="project" value="UniProtKB-KW"/>
</dbReference>
<evidence type="ECO:0000256" key="1">
    <source>
        <dbReference type="ARBA" id="ARBA00004191"/>
    </source>
</evidence>
<keyword evidence="6 8" id="KW-0326">Glycosidase</keyword>
<comment type="similarity">
    <text evidence="2 8">Belongs to the glycosyl hydrolase 28 family.</text>
</comment>
<keyword evidence="11" id="KW-1185">Reference proteome</keyword>
<proteinExistence type="inferred from homology"/>
<keyword evidence="3" id="KW-0134">Cell wall</keyword>
<dbReference type="InterPro" id="IPR000743">
    <property type="entry name" value="Glyco_hydro_28"/>
</dbReference>
<dbReference type="GO" id="GO:0004650">
    <property type="term" value="F:polygalacturonase activity"/>
    <property type="evidence" value="ECO:0007669"/>
    <property type="project" value="InterPro"/>
</dbReference>
<evidence type="ECO:0000256" key="2">
    <source>
        <dbReference type="ARBA" id="ARBA00008834"/>
    </source>
</evidence>
<dbReference type="Proteomes" id="UP000541444">
    <property type="component" value="Unassembled WGS sequence"/>
</dbReference>
<evidence type="ECO:0000256" key="6">
    <source>
        <dbReference type="ARBA" id="ARBA00023295"/>
    </source>
</evidence>
<comment type="subcellular location">
    <subcellularLocation>
        <location evidence="1">Secreted</location>
        <location evidence="1">Cell wall</location>
    </subcellularLocation>
</comment>
<evidence type="ECO:0000256" key="7">
    <source>
        <dbReference type="ARBA" id="ARBA00023316"/>
    </source>
</evidence>
<dbReference type="PANTHER" id="PTHR31375">
    <property type="match status" value="1"/>
</dbReference>
<dbReference type="InterPro" id="IPR012334">
    <property type="entry name" value="Pectin_lyas_fold"/>
</dbReference>
<dbReference type="Gene3D" id="2.160.20.10">
    <property type="entry name" value="Single-stranded right-handed beta-helix, Pectin lyase-like"/>
    <property type="match status" value="1"/>
</dbReference>
<evidence type="ECO:0000313" key="11">
    <source>
        <dbReference type="Proteomes" id="UP000541444"/>
    </source>
</evidence>
<evidence type="ECO:0008006" key="12">
    <source>
        <dbReference type="Google" id="ProtNLM"/>
    </source>
</evidence>
<evidence type="ECO:0000256" key="9">
    <source>
        <dbReference type="SAM" id="SignalP"/>
    </source>
</evidence>
<dbReference type="GO" id="GO:0005975">
    <property type="term" value="P:carbohydrate metabolic process"/>
    <property type="evidence" value="ECO:0007669"/>
    <property type="project" value="InterPro"/>
</dbReference>
<evidence type="ECO:0000256" key="8">
    <source>
        <dbReference type="RuleBase" id="RU361169"/>
    </source>
</evidence>